<evidence type="ECO:0000313" key="1">
    <source>
        <dbReference type="EMBL" id="SET43866.1"/>
    </source>
</evidence>
<dbReference type="RefSeq" id="WP_074889266.1">
    <property type="nucleotide sequence ID" value="NZ_FOHW01000013.1"/>
</dbReference>
<dbReference type="Proteomes" id="UP000182332">
    <property type="component" value="Unassembled WGS sequence"/>
</dbReference>
<protein>
    <submittedName>
        <fullName evidence="1">Uncharacterized protein</fullName>
    </submittedName>
</protein>
<proteinExistence type="predicted"/>
<gene>
    <name evidence="1" type="ORF">SAMN05216197_11383</name>
</gene>
<organism evidence="1 2">
    <name type="scientific">Pseudomonas graminis</name>
    <dbReference type="NCBI Taxonomy" id="158627"/>
    <lineage>
        <taxon>Bacteria</taxon>
        <taxon>Pseudomonadati</taxon>
        <taxon>Pseudomonadota</taxon>
        <taxon>Gammaproteobacteria</taxon>
        <taxon>Pseudomonadales</taxon>
        <taxon>Pseudomonadaceae</taxon>
        <taxon>Pseudomonas</taxon>
    </lineage>
</organism>
<name>A0A1I0EFR9_9PSED</name>
<reference evidence="1 2" key="1">
    <citation type="submission" date="2016-10" db="EMBL/GenBank/DDBJ databases">
        <authorList>
            <person name="de Groot N.N."/>
        </authorList>
    </citation>
    <scope>NUCLEOTIDE SEQUENCE [LARGE SCALE GENOMIC DNA]</scope>
    <source>
        <strain evidence="1 2">DSM 11363</strain>
    </source>
</reference>
<sequence length="69" mass="7631">MNYQQIIQQIIQQTDYESAARTYVVEKFGTPVAQTFPILASIVLRGIFAGKPESMVLAEVLAGFSLKPL</sequence>
<dbReference type="EMBL" id="FOHW01000013">
    <property type="protein sequence ID" value="SET43866.1"/>
    <property type="molecule type" value="Genomic_DNA"/>
</dbReference>
<evidence type="ECO:0000313" key="2">
    <source>
        <dbReference type="Proteomes" id="UP000182332"/>
    </source>
</evidence>
<accession>A0A1I0EFR9</accession>
<dbReference type="AlphaFoldDB" id="A0A1I0EFR9"/>